<dbReference type="Proteomes" id="UP000092444">
    <property type="component" value="Unassembled WGS sequence"/>
</dbReference>
<protein>
    <submittedName>
        <fullName evidence="2">Uncharacterized protein</fullName>
    </submittedName>
</protein>
<organism evidence="2 3">
    <name type="scientific">Glossina morsitans morsitans</name>
    <name type="common">Savannah tsetse fly</name>
    <dbReference type="NCBI Taxonomy" id="37546"/>
    <lineage>
        <taxon>Eukaryota</taxon>
        <taxon>Metazoa</taxon>
        <taxon>Ecdysozoa</taxon>
        <taxon>Arthropoda</taxon>
        <taxon>Hexapoda</taxon>
        <taxon>Insecta</taxon>
        <taxon>Pterygota</taxon>
        <taxon>Neoptera</taxon>
        <taxon>Endopterygota</taxon>
        <taxon>Diptera</taxon>
        <taxon>Brachycera</taxon>
        <taxon>Muscomorpha</taxon>
        <taxon>Hippoboscoidea</taxon>
        <taxon>Glossinidae</taxon>
        <taxon>Glossina</taxon>
    </lineage>
</organism>
<proteinExistence type="predicted"/>
<dbReference type="AlphaFoldDB" id="A0A1B0GDB4"/>
<evidence type="ECO:0000313" key="2">
    <source>
        <dbReference type="EnsemblMetazoa" id="GMOY011289-PA"/>
    </source>
</evidence>
<accession>A0A1B0GDB4</accession>
<feature type="compositionally biased region" description="Polar residues" evidence="1">
    <location>
        <begin position="1"/>
        <end position="35"/>
    </location>
</feature>
<dbReference type="EnsemblMetazoa" id="GMOY011289-RA">
    <property type="protein sequence ID" value="GMOY011289-PA"/>
    <property type="gene ID" value="GMOY011289"/>
</dbReference>
<reference evidence="2" key="1">
    <citation type="submission" date="2020-05" db="UniProtKB">
        <authorList>
            <consortium name="EnsemblMetazoa"/>
        </authorList>
    </citation>
    <scope>IDENTIFICATION</scope>
    <source>
        <strain evidence="2">Yale</strain>
    </source>
</reference>
<dbReference type="EMBL" id="CCAG010015698">
    <property type="status" value="NOT_ANNOTATED_CDS"/>
    <property type="molecule type" value="Genomic_DNA"/>
</dbReference>
<keyword evidence="3" id="KW-1185">Reference proteome</keyword>
<feature type="region of interest" description="Disordered" evidence="1">
    <location>
        <begin position="1"/>
        <end position="57"/>
    </location>
</feature>
<sequence length="100" mass="10771">MCEIHQSSSTEQTLSPHHSHTLKNSTQSDISVSKYQQHQQRQQQSRHKSDSKPLRTSMTICTGDVAYAAAAAAAADDDDGNDDDAANGDVDAVVDAKMIV</sequence>
<name>A0A1B0GDB4_GLOMM</name>
<dbReference type="STRING" id="37546.A0A1B0GDB4"/>
<evidence type="ECO:0000256" key="1">
    <source>
        <dbReference type="SAM" id="MobiDB-lite"/>
    </source>
</evidence>
<evidence type="ECO:0000313" key="3">
    <source>
        <dbReference type="Proteomes" id="UP000092444"/>
    </source>
</evidence>
<dbReference type="VEuPathDB" id="VectorBase:GMOY011289"/>